<evidence type="ECO:0000256" key="2">
    <source>
        <dbReference type="ARBA" id="ARBA00010050"/>
    </source>
</evidence>
<sequence>MDLSNIDQTIIKKIKKADRLSKPDGVIMKKIKDLFDYSTQNLMNANDLYDEAINSLMILPNPDKTSKIWHLIVELRLCRLNNLIKLNEKQNENYLIYTEYSIIGNILRKYLKNYSSAIKNYCAAIEYCKLTGDMKRIQDIYKIIAEIYDKQLMDYEKSIEYYTHALDADDNSSIHKIYTEIARLNIEIGQFGNAQKNYEKLVEIYIDNKLLEWHVKDAYCMATLCGICIYGLSFESNYKIYTGNATKFNDTLENKLIEGIFESFRKNNVDMFVDTLKEYDKITGKVEPATKLLYHIRKMIEKGCEEDDELL</sequence>
<accession>A0A6C0E759</accession>
<evidence type="ECO:0000256" key="7">
    <source>
        <dbReference type="ARBA" id="ARBA00040047"/>
    </source>
</evidence>
<dbReference type="InterPro" id="IPR000744">
    <property type="entry name" value="NSF_attach"/>
</dbReference>
<evidence type="ECO:0000313" key="9">
    <source>
        <dbReference type="EMBL" id="QHT25007.1"/>
    </source>
</evidence>
<reference evidence="9" key="1">
    <citation type="journal article" date="2020" name="Nature">
        <title>Giant virus diversity and host interactions through global metagenomics.</title>
        <authorList>
            <person name="Schulz F."/>
            <person name="Roux S."/>
            <person name="Paez-Espino D."/>
            <person name="Jungbluth S."/>
            <person name="Walsh D.A."/>
            <person name="Denef V.J."/>
            <person name="McMahon K.D."/>
            <person name="Konstantinidis K.T."/>
            <person name="Eloe-Fadrosh E.A."/>
            <person name="Kyrpides N.C."/>
            <person name="Woyke T."/>
        </authorList>
    </citation>
    <scope>NUCLEOTIDE SEQUENCE</scope>
    <source>
        <strain evidence="9">GVMAG-M-3300023179-150</strain>
    </source>
</reference>
<keyword evidence="6" id="KW-0472">Membrane</keyword>
<dbReference type="EMBL" id="MN739753">
    <property type="protein sequence ID" value="QHT25007.1"/>
    <property type="molecule type" value="Genomic_DNA"/>
</dbReference>
<dbReference type="GO" id="GO:0005774">
    <property type="term" value="C:vacuolar membrane"/>
    <property type="evidence" value="ECO:0007669"/>
    <property type="project" value="TreeGrafter"/>
</dbReference>
<dbReference type="GO" id="GO:0005483">
    <property type="term" value="F:soluble NSF attachment protein activity"/>
    <property type="evidence" value="ECO:0007669"/>
    <property type="project" value="TreeGrafter"/>
</dbReference>
<dbReference type="AlphaFoldDB" id="A0A6C0E759"/>
<evidence type="ECO:0000256" key="6">
    <source>
        <dbReference type="ARBA" id="ARBA00023136"/>
    </source>
</evidence>
<keyword evidence="4" id="KW-0931">ER-Golgi transport</keyword>
<keyword evidence="5" id="KW-0653">Protein transport</keyword>
<comment type="similarity">
    <text evidence="2">Belongs to the SNAP family.</text>
</comment>
<dbReference type="InterPro" id="IPR011990">
    <property type="entry name" value="TPR-like_helical_dom_sf"/>
</dbReference>
<proteinExistence type="inferred from homology"/>
<protein>
    <recommendedName>
        <fullName evidence="7">Gamma-soluble NSF attachment protein</fullName>
    </recommendedName>
    <alternativeName>
        <fullName evidence="8">N-ethylmaleimide-sensitive factor attachment protein gamma</fullName>
    </alternativeName>
</protein>
<evidence type="ECO:0000256" key="4">
    <source>
        <dbReference type="ARBA" id="ARBA00022892"/>
    </source>
</evidence>
<dbReference type="Pfam" id="PF14938">
    <property type="entry name" value="SNAP"/>
    <property type="match status" value="1"/>
</dbReference>
<evidence type="ECO:0000256" key="1">
    <source>
        <dbReference type="ARBA" id="ARBA00004170"/>
    </source>
</evidence>
<dbReference type="GO" id="GO:0016192">
    <property type="term" value="P:vesicle-mediated transport"/>
    <property type="evidence" value="ECO:0007669"/>
    <property type="project" value="UniProtKB-KW"/>
</dbReference>
<evidence type="ECO:0000256" key="8">
    <source>
        <dbReference type="ARBA" id="ARBA00042485"/>
    </source>
</evidence>
<name>A0A6C0E759_9ZZZZ</name>
<dbReference type="GO" id="GO:0031201">
    <property type="term" value="C:SNARE complex"/>
    <property type="evidence" value="ECO:0007669"/>
    <property type="project" value="TreeGrafter"/>
</dbReference>
<evidence type="ECO:0000256" key="3">
    <source>
        <dbReference type="ARBA" id="ARBA00022448"/>
    </source>
</evidence>
<organism evidence="9">
    <name type="scientific">viral metagenome</name>
    <dbReference type="NCBI Taxonomy" id="1070528"/>
    <lineage>
        <taxon>unclassified sequences</taxon>
        <taxon>metagenomes</taxon>
        <taxon>organismal metagenomes</taxon>
    </lineage>
</organism>
<dbReference type="GO" id="GO:0019905">
    <property type="term" value="F:syntaxin binding"/>
    <property type="evidence" value="ECO:0007669"/>
    <property type="project" value="TreeGrafter"/>
</dbReference>
<dbReference type="PANTHER" id="PTHR13768">
    <property type="entry name" value="SOLUBLE NSF ATTACHMENT PROTEIN SNAP"/>
    <property type="match status" value="1"/>
</dbReference>
<dbReference type="SUPFAM" id="SSF48452">
    <property type="entry name" value="TPR-like"/>
    <property type="match status" value="1"/>
</dbReference>
<dbReference type="PANTHER" id="PTHR13768:SF2">
    <property type="entry name" value="GAMMA-SOLUBLE NSF ATTACHMENT PROTEIN"/>
    <property type="match status" value="1"/>
</dbReference>
<keyword evidence="3" id="KW-0813">Transport</keyword>
<comment type="subcellular location">
    <subcellularLocation>
        <location evidence="1">Membrane</location>
        <topology evidence="1">Peripheral membrane protein</topology>
    </subcellularLocation>
</comment>
<evidence type="ECO:0000256" key="5">
    <source>
        <dbReference type="ARBA" id="ARBA00022927"/>
    </source>
</evidence>
<dbReference type="GO" id="GO:0006886">
    <property type="term" value="P:intracellular protein transport"/>
    <property type="evidence" value="ECO:0007669"/>
    <property type="project" value="InterPro"/>
</dbReference>
<dbReference type="PRINTS" id="PR00448">
    <property type="entry name" value="NSFATTACHMNT"/>
</dbReference>
<dbReference type="Gene3D" id="1.25.40.10">
    <property type="entry name" value="Tetratricopeptide repeat domain"/>
    <property type="match status" value="1"/>
</dbReference>